<gene>
    <name evidence="2" type="ORF">B0T25DRAFT_597076</name>
</gene>
<evidence type="ECO:0000313" key="2">
    <source>
        <dbReference type="EMBL" id="KAK3363697.1"/>
    </source>
</evidence>
<evidence type="ECO:0000256" key="1">
    <source>
        <dbReference type="SAM" id="MobiDB-lite"/>
    </source>
</evidence>
<protein>
    <submittedName>
        <fullName evidence="2">Uncharacterized protein</fullName>
    </submittedName>
</protein>
<accession>A0AAJ0HVK3</accession>
<organism evidence="2 3">
    <name type="scientific">Lasiosphaeria hispida</name>
    <dbReference type="NCBI Taxonomy" id="260671"/>
    <lineage>
        <taxon>Eukaryota</taxon>
        <taxon>Fungi</taxon>
        <taxon>Dikarya</taxon>
        <taxon>Ascomycota</taxon>
        <taxon>Pezizomycotina</taxon>
        <taxon>Sordariomycetes</taxon>
        <taxon>Sordariomycetidae</taxon>
        <taxon>Sordariales</taxon>
        <taxon>Lasiosphaeriaceae</taxon>
        <taxon>Lasiosphaeria</taxon>
    </lineage>
</organism>
<reference evidence="2" key="1">
    <citation type="journal article" date="2023" name="Mol. Phylogenet. Evol.">
        <title>Genome-scale phylogeny and comparative genomics of the fungal order Sordariales.</title>
        <authorList>
            <person name="Hensen N."/>
            <person name="Bonometti L."/>
            <person name="Westerberg I."/>
            <person name="Brannstrom I.O."/>
            <person name="Guillou S."/>
            <person name="Cros-Aarteil S."/>
            <person name="Calhoun S."/>
            <person name="Haridas S."/>
            <person name="Kuo A."/>
            <person name="Mondo S."/>
            <person name="Pangilinan J."/>
            <person name="Riley R."/>
            <person name="LaButti K."/>
            <person name="Andreopoulos B."/>
            <person name="Lipzen A."/>
            <person name="Chen C."/>
            <person name="Yan M."/>
            <person name="Daum C."/>
            <person name="Ng V."/>
            <person name="Clum A."/>
            <person name="Steindorff A."/>
            <person name="Ohm R.A."/>
            <person name="Martin F."/>
            <person name="Silar P."/>
            <person name="Natvig D.O."/>
            <person name="Lalanne C."/>
            <person name="Gautier V."/>
            <person name="Ament-Velasquez S.L."/>
            <person name="Kruys A."/>
            <person name="Hutchinson M.I."/>
            <person name="Powell A.J."/>
            <person name="Barry K."/>
            <person name="Miller A.N."/>
            <person name="Grigoriev I.V."/>
            <person name="Debuchy R."/>
            <person name="Gladieux P."/>
            <person name="Hiltunen Thoren M."/>
            <person name="Johannesson H."/>
        </authorList>
    </citation>
    <scope>NUCLEOTIDE SEQUENCE</scope>
    <source>
        <strain evidence="2">CBS 955.72</strain>
    </source>
</reference>
<feature type="compositionally biased region" description="Basic and acidic residues" evidence="1">
    <location>
        <begin position="236"/>
        <end position="247"/>
    </location>
</feature>
<proteinExistence type="predicted"/>
<feature type="region of interest" description="Disordered" evidence="1">
    <location>
        <begin position="191"/>
        <end position="247"/>
    </location>
</feature>
<comment type="caution">
    <text evidence="2">The sequence shown here is derived from an EMBL/GenBank/DDBJ whole genome shotgun (WGS) entry which is preliminary data.</text>
</comment>
<sequence length="247" mass="27139">MMDEVVVVTSRFGEFTRASPGRKPQHTCQSRCCHCPDFRPAARLPSPIRCHRCPDFRPAAPHLPSPSHLLRKVSMVFRRPKTPAIPPHGPSGALAATPPPGPNKKENFSFQRKPTDEAGPDETVDSALPRPSHRRLHMLHPQPDVMPCGPKMGSPDAAHGGFGQWRWFVEESSPVTHLSTPGPFGPIARRSTAAHASTWATTSPSSAPADKNNQFSMLRHFGEIEEEDEEDAEEEVAAKAEPEAARY</sequence>
<dbReference type="AlphaFoldDB" id="A0AAJ0HVK3"/>
<feature type="region of interest" description="Disordered" evidence="1">
    <location>
        <begin position="80"/>
        <end position="131"/>
    </location>
</feature>
<reference evidence="2" key="2">
    <citation type="submission" date="2023-06" db="EMBL/GenBank/DDBJ databases">
        <authorList>
            <consortium name="Lawrence Berkeley National Laboratory"/>
            <person name="Haridas S."/>
            <person name="Hensen N."/>
            <person name="Bonometti L."/>
            <person name="Westerberg I."/>
            <person name="Brannstrom I.O."/>
            <person name="Guillou S."/>
            <person name="Cros-Aarteil S."/>
            <person name="Calhoun S."/>
            <person name="Kuo A."/>
            <person name="Mondo S."/>
            <person name="Pangilinan J."/>
            <person name="Riley R."/>
            <person name="Labutti K."/>
            <person name="Andreopoulos B."/>
            <person name="Lipzen A."/>
            <person name="Chen C."/>
            <person name="Yanf M."/>
            <person name="Daum C."/>
            <person name="Ng V."/>
            <person name="Clum A."/>
            <person name="Steindorff A."/>
            <person name="Ohm R."/>
            <person name="Martin F."/>
            <person name="Silar P."/>
            <person name="Natvig D."/>
            <person name="Lalanne C."/>
            <person name="Gautier V."/>
            <person name="Ament-Velasquez S.L."/>
            <person name="Kruys A."/>
            <person name="Hutchinson M.I."/>
            <person name="Powell A.J."/>
            <person name="Barry K."/>
            <person name="Miller A.N."/>
            <person name="Grigoriev I.V."/>
            <person name="Debuchy R."/>
            <person name="Gladieux P."/>
            <person name="Thoren M.H."/>
            <person name="Johannesson H."/>
        </authorList>
    </citation>
    <scope>NUCLEOTIDE SEQUENCE</scope>
    <source>
        <strain evidence="2">CBS 955.72</strain>
    </source>
</reference>
<dbReference type="Proteomes" id="UP001275084">
    <property type="component" value="Unassembled WGS sequence"/>
</dbReference>
<feature type="compositionally biased region" description="Low complexity" evidence="1">
    <location>
        <begin position="191"/>
        <end position="209"/>
    </location>
</feature>
<dbReference type="EMBL" id="JAUIQD010000001">
    <property type="protein sequence ID" value="KAK3363697.1"/>
    <property type="molecule type" value="Genomic_DNA"/>
</dbReference>
<keyword evidence="3" id="KW-1185">Reference proteome</keyword>
<name>A0AAJ0HVK3_9PEZI</name>
<evidence type="ECO:0000313" key="3">
    <source>
        <dbReference type="Proteomes" id="UP001275084"/>
    </source>
</evidence>
<feature type="compositionally biased region" description="Acidic residues" evidence="1">
    <location>
        <begin position="224"/>
        <end position="235"/>
    </location>
</feature>